<dbReference type="EMBL" id="LWCA01000446">
    <property type="protein sequence ID" value="OAF68440.1"/>
    <property type="molecule type" value="Genomic_DNA"/>
</dbReference>
<name>A0A177B2S0_9BILA</name>
<organism evidence="1 2">
    <name type="scientific">Intoshia linei</name>
    <dbReference type="NCBI Taxonomy" id="1819745"/>
    <lineage>
        <taxon>Eukaryota</taxon>
        <taxon>Metazoa</taxon>
        <taxon>Spiralia</taxon>
        <taxon>Lophotrochozoa</taxon>
        <taxon>Mesozoa</taxon>
        <taxon>Orthonectida</taxon>
        <taxon>Rhopaluridae</taxon>
        <taxon>Intoshia</taxon>
    </lineage>
</organism>
<dbReference type="InterPro" id="IPR013783">
    <property type="entry name" value="Ig-like_fold"/>
</dbReference>
<comment type="caution">
    <text evidence="1">The sequence shown here is derived from an EMBL/GenBank/DDBJ whole genome shotgun (WGS) entry which is preliminary data.</text>
</comment>
<dbReference type="PANTHER" id="PTHR46348">
    <property type="entry name" value="DELETED IN LUNG AND ESOPHAGEAL CANCER PROTEIN 1"/>
    <property type="match status" value="1"/>
</dbReference>
<dbReference type="OrthoDB" id="2115465at2759"/>
<dbReference type="GO" id="GO:0005929">
    <property type="term" value="C:cilium"/>
    <property type="evidence" value="ECO:0007669"/>
    <property type="project" value="TreeGrafter"/>
</dbReference>
<dbReference type="Proteomes" id="UP000078046">
    <property type="component" value="Unassembled WGS sequence"/>
</dbReference>
<protein>
    <submittedName>
        <fullName evidence="1">Uncharacterized protein</fullName>
    </submittedName>
</protein>
<evidence type="ECO:0000313" key="2">
    <source>
        <dbReference type="Proteomes" id="UP000078046"/>
    </source>
</evidence>
<accession>A0A177B2S0</accession>
<dbReference type="GO" id="GO:0008285">
    <property type="term" value="P:negative regulation of cell population proliferation"/>
    <property type="evidence" value="ECO:0007669"/>
    <property type="project" value="InterPro"/>
</dbReference>
<dbReference type="AlphaFoldDB" id="A0A177B2S0"/>
<dbReference type="GO" id="GO:0005737">
    <property type="term" value="C:cytoplasm"/>
    <property type="evidence" value="ECO:0007669"/>
    <property type="project" value="TreeGrafter"/>
</dbReference>
<dbReference type="PANTHER" id="PTHR46348:SF1">
    <property type="entry name" value="DELETED IN LUNG AND ESOPHAGEAL CANCER PROTEIN 1"/>
    <property type="match status" value="1"/>
</dbReference>
<proteinExistence type="predicted"/>
<dbReference type="Gene3D" id="2.60.40.10">
    <property type="entry name" value="Immunoglobulins"/>
    <property type="match status" value="1"/>
</dbReference>
<dbReference type="InterPro" id="IPR033304">
    <property type="entry name" value="DLEC1"/>
</dbReference>
<sequence>MLTEDPSESFFTFLPRNIRDSLHKRRSSLTDNMHEQNLTILNSINIMGSCVPYEIEFVPPEIYVPNEIPINTTEKLYFRVINKSESNIIFDWEFCEDDYIINISPQNGQLEKLETCVYEICISSTKPSKMYKKLKYQIKSSDQKYQNNFYLPIQAIFLSPDIIPMPSKIDMNILEIKKTFSTKLVILNKKKIQSKWNIETLDDMKKKVDINITPNNGYFLNEWQQDILIHFKFKETGKYSIHFKVFHQDIIFSYFTVNCRVNQASLIITPTTVNIIDGFRDTPCSISTIYANQSKLVDKLTIQPNEGTLCSNQSQKIDIEITINQQNIELNEIIRCYIGDESIPIFFIITGKVKYIDYSLEIIDSSSNEEIHFIKTGNSYQPINLILTNHSAIASKFQLLFENFHFNNENYFELDENITLTPKEKNILKHVKYVYKDINKNDRNIKTTYGVVFIMEYDSDILFPFEKKEIKIVPICDMFGVYDDKLRVQIADLEEKVISVNLVNSENVIKTIQSKLNTNIPIIRFGSMLSYDGVVKRSIKLTNTSNSYISIDWQFYNDTDKDDKLVNFSILFGDYIFPNSYEFEEMDLINGYNSSDKEKLLACFVDDYCGVCVDNIIKVDDNKTEFKPLEQKKVTFYLNPKFANLGNFNGFIKGYAKCLENITEKNVHRFRKIDTEQIQIKIHAIIWNAEFIKLKLSECTWI</sequence>
<evidence type="ECO:0000313" key="1">
    <source>
        <dbReference type="EMBL" id="OAF68440.1"/>
    </source>
</evidence>
<keyword evidence="2" id="KW-1185">Reference proteome</keyword>
<reference evidence="1 2" key="1">
    <citation type="submission" date="2016-04" db="EMBL/GenBank/DDBJ databases">
        <title>The genome of Intoshia linei affirms orthonectids as highly simplified spiralians.</title>
        <authorList>
            <person name="Mikhailov K.V."/>
            <person name="Slusarev G.S."/>
            <person name="Nikitin M.A."/>
            <person name="Logacheva M.D."/>
            <person name="Penin A."/>
            <person name="Aleoshin V."/>
            <person name="Panchin Y.V."/>
        </authorList>
    </citation>
    <scope>NUCLEOTIDE SEQUENCE [LARGE SCALE GENOMIC DNA]</scope>
    <source>
        <strain evidence="1">Intl2013</strain>
        <tissue evidence="1">Whole animal</tissue>
    </source>
</reference>
<dbReference type="GO" id="GO:0015631">
    <property type="term" value="F:tubulin binding"/>
    <property type="evidence" value="ECO:0007669"/>
    <property type="project" value="TreeGrafter"/>
</dbReference>
<gene>
    <name evidence="1" type="ORF">A3Q56_03799</name>
</gene>